<gene>
    <name evidence="1" type="ORF">COY87_04040</name>
</gene>
<reference evidence="2" key="1">
    <citation type="submission" date="2017-09" db="EMBL/GenBank/DDBJ databases">
        <title>Depth-based differentiation of microbial function through sediment-hosted aquifers and enrichment of novel symbionts in the deep terrestrial subsurface.</title>
        <authorList>
            <person name="Probst A.J."/>
            <person name="Ladd B."/>
            <person name="Jarett J.K."/>
            <person name="Geller-Mcgrath D.E."/>
            <person name="Sieber C.M.K."/>
            <person name="Emerson J.B."/>
            <person name="Anantharaman K."/>
            <person name="Thomas B.C."/>
            <person name="Malmstrom R."/>
            <person name="Stieglmeier M."/>
            <person name="Klingl A."/>
            <person name="Woyke T."/>
            <person name="Ryan C.M."/>
            <person name="Banfield J.F."/>
        </authorList>
    </citation>
    <scope>NUCLEOTIDE SEQUENCE [LARGE SCALE GENOMIC DNA]</scope>
</reference>
<name>A0A2M7QHN1_9BACT</name>
<accession>A0A2M7QHN1</accession>
<dbReference type="EMBL" id="PFLI01000137">
    <property type="protein sequence ID" value="PIY71834.1"/>
    <property type="molecule type" value="Genomic_DNA"/>
</dbReference>
<protein>
    <submittedName>
        <fullName evidence="1">Uncharacterized protein</fullName>
    </submittedName>
</protein>
<comment type="caution">
    <text evidence="1">The sequence shown here is derived from an EMBL/GenBank/DDBJ whole genome shotgun (WGS) entry which is preliminary data.</text>
</comment>
<sequence>MYSFRFSPIKNKTGLFKAIEYIHLETHRLCKKNLGYFLPVAGNIGVFCHYEDEYEVLTQIRKDWTDISDNWNQKYFRLHNPISIPAKNSISEITYTYLYIRKPDPNNHHVGDVDFYMKPDKYRELKQSLLSGQVIKGVTIFERPNLDLIRLSDSDSDVCALVGQKTMTENIKIS</sequence>
<proteinExistence type="predicted"/>
<organism evidence="1 2">
    <name type="scientific">Candidatus Roizmanbacteria bacterium CG_4_10_14_0_8_um_filter_33_9</name>
    <dbReference type="NCBI Taxonomy" id="1974826"/>
    <lineage>
        <taxon>Bacteria</taxon>
        <taxon>Candidatus Roizmaniibacteriota</taxon>
    </lineage>
</organism>
<evidence type="ECO:0000313" key="1">
    <source>
        <dbReference type="EMBL" id="PIY71834.1"/>
    </source>
</evidence>
<dbReference type="AlphaFoldDB" id="A0A2M7QHN1"/>
<dbReference type="Proteomes" id="UP000229401">
    <property type="component" value="Unassembled WGS sequence"/>
</dbReference>
<evidence type="ECO:0000313" key="2">
    <source>
        <dbReference type="Proteomes" id="UP000229401"/>
    </source>
</evidence>